<reference evidence="3" key="1">
    <citation type="submission" date="2017-02" db="UniProtKB">
        <authorList>
            <consortium name="WormBaseParasite"/>
        </authorList>
    </citation>
    <scope>IDENTIFICATION</scope>
</reference>
<evidence type="ECO:0000313" key="2">
    <source>
        <dbReference type="Proteomes" id="UP000046393"/>
    </source>
</evidence>
<name>A0A0N5AHM2_9BILA</name>
<organism evidence="2 3">
    <name type="scientific">Syphacia muris</name>
    <dbReference type="NCBI Taxonomy" id="451379"/>
    <lineage>
        <taxon>Eukaryota</taxon>
        <taxon>Metazoa</taxon>
        <taxon>Ecdysozoa</taxon>
        <taxon>Nematoda</taxon>
        <taxon>Chromadorea</taxon>
        <taxon>Rhabditida</taxon>
        <taxon>Spirurina</taxon>
        <taxon>Oxyuridomorpha</taxon>
        <taxon>Oxyuroidea</taxon>
        <taxon>Oxyuridae</taxon>
        <taxon>Syphacia</taxon>
    </lineage>
</organism>
<protein>
    <submittedName>
        <fullName evidence="3">Uncharacterized protein</fullName>
    </submittedName>
</protein>
<dbReference type="WBParaSite" id="SMUV_0000387901-mRNA-1">
    <property type="protein sequence ID" value="SMUV_0000387901-mRNA-1"/>
    <property type="gene ID" value="SMUV_0000387901"/>
</dbReference>
<accession>A0A0N5AHM2</accession>
<dbReference type="Proteomes" id="UP000046393">
    <property type="component" value="Unplaced"/>
</dbReference>
<dbReference type="AlphaFoldDB" id="A0A0N5AHM2"/>
<feature type="region of interest" description="Disordered" evidence="1">
    <location>
        <begin position="165"/>
        <end position="204"/>
    </location>
</feature>
<feature type="compositionally biased region" description="Polar residues" evidence="1">
    <location>
        <begin position="165"/>
        <end position="181"/>
    </location>
</feature>
<proteinExistence type="predicted"/>
<keyword evidence="2" id="KW-1185">Reference proteome</keyword>
<sequence length="204" mass="23738">MRLLARHPVFHPASSKAPATFPATTPTVTSYFVFALKLLNLQIADAAQLRSRKRFSQILYRLRKTNFPAAKLKRQVYYNYSPYLKSCDLNQCCLYLASNRQLVRCVPRSDQQQYTSVAPGWGYGYGAQAKRRQREQEKAKREEAQRTQHDYDDFDMTYDDELDRTYTQPFTDTFPSTQNDFDANKSLPALPEEVPESASPYRMY</sequence>
<evidence type="ECO:0000256" key="1">
    <source>
        <dbReference type="SAM" id="MobiDB-lite"/>
    </source>
</evidence>
<evidence type="ECO:0000313" key="3">
    <source>
        <dbReference type="WBParaSite" id="SMUV_0000387901-mRNA-1"/>
    </source>
</evidence>